<proteinExistence type="predicted"/>
<feature type="transmembrane region" description="Helical" evidence="1">
    <location>
        <begin position="78"/>
        <end position="101"/>
    </location>
</feature>
<dbReference type="AlphaFoldDB" id="A0A0L0LQT8"/>
<evidence type="ECO:0000313" key="5">
    <source>
        <dbReference type="Proteomes" id="UP000232496"/>
    </source>
</evidence>
<gene>
    <name evidence="2" type="ORF">BB215W447A_2185</name>
    <name evidence="3" type="ORF">DRBB29_2036</name>
</gene>
<organism evidence="2 4">
    <name type="scientific">Bifidobacterium breve</name>
    <dbReference type="NCBI Taxonomy" id="1685"/>
    <lineage>
        <taxon>Bacteria</taxon>
        <taxon>Bacillati</taxon>
        <taxon>Actinomycetota</taxon>
        <taxon>Actinomycetes</taxon>
        <taxon>Bifidobacteriales</taxon>
        <taxon>Bifidobacteriaceae</taxon>
        <taxon>Bifidobacterium</taxon>
    </lineage>
</organism>
<dbReference type="Proteomes" id="UP000232496">
    <property type="component" value="Chromosome"/>
</dbReference>
<dbReference type="OrthoDB" id="3239634at2"/>
<keyword evidence="1" id="KW-1133">Transmembrane helix</keyword>
<protein>
    <submittedName>
        <fullName evidence="2">Uncharacterized protein</fullName>
    </submittedName>
</protein>
<dbReference type="EMBL" id="CP023198">
    <property type="protein sequence ID" value="AUE19566.1"/>
    <property type="molecule type" value="Genomic_DNA"/>
</dbReference>
<name>A0A0L0LQT8_BIFBR</name>
<keyword evidence="1" id="KW-0472">Membrane</keyword>
<evidence type="ECO:0000256" key="1">
    <source>
        <dbReference type="SAM" id="Phobius"/>
    </source>
</evidence>
<evidence type="ECO:0000313" key="4">
    <source>
        <dbReference type="Proteomes" id="UP000232491"/>
    </source>
</evidence>
<reference evidence="2 4" key="1">
    <citation type="submission" date="2017-05" db="EMBL/GenBank/DDBJ databases">
        <title>Comparative genomics and methylome analysis of the gut commensal Bifidobacterium breve.</title>
        <authorList>
            <person name="Bottacini F."/>
            <person name="Morrissey R."/>
            <person name="Roberts R.J."/>
            <person name="James K."/>
            <person name="van Breen J."/>
            <person name="Egan M."/>
            <person name="Lambert J."/>
            <person name="van Limpt K."/>
            <person name="Stanton C."/>
            <person name="Knol J."/>
            <person name="O' Connell Motherway M."/>
            <person name="van Sinderen D."/>
        </authorList>
    </citation>
    <scope>NUCLEOTIDE SEQUENCE [LARGE SCALE GENOMIC DNA]</scope>
    <source>
        <strain evidence="2 4">215W447a</strain>
        <strain evidence="3 5">DRBB29</strain>
    </source>
</reference>
<evidence type="ECO:0000313" key="3">
    <source>
        <dbReference type="EMBL" id="AUE19566.1"/>
    </source>
</evidence>
<sequence>MRMVGHMNAPNRSMTSTIANAGTARHTTVSPSVPPVLFTKDLPGPLSLSRLETFGTIRKFDESAGYWNEHASTLYGRAMIVSTVAPFGTVACALTAAWVWLGGPDFPRTIDVISTSHFRSTSAGRRIRVFRRVTSPEHIIRLGNLPVTTPQRTACDLVMGMDDAPDPSAINTLVCRLMTAYSFRASECLQIIKEHRHHKHAGRARIFFESLQRESEPALGQCA</sequence>
<accession>A0A0L0LQT8</accession>
<dbReference type="Proteomes" id="UP000232491">
    <property type="component" value="Chromosome"/>
</dbReference>
<dbReference type="EMBL" id="CP021558">
    <property type="protein sequence ID" value="AUE04183.1"/>
    <property type="molecule type" value="Genomic_DNA"/>
</dbReference>
<keyword evidence="1" id="KW-0812">Transmembrane</keyword>
<evidence type="ECO:0000313" key="2">
    <source>
        <dbReference type="EMBL" id="AUE04183.1"/>
    </source>
</evidence>